<evidence type="ECO:0000313" key="1">
    <source>
        <dbReference type="EMBL" id="CUH80785.1"/>
    </source>
</evidence>
<gene>
    <name evidence="1" type="ORF">TRM7557_03072</name>
</gene>
<dbReference type="InterPro" id="IPR021308">
    <property type="entry name" value="GfcB"/>
</dbReference>
<protein>
    <recommendedName>
        <fullName evidence="3">Group 4 capsule polysaccharide lipoprotein gfcB, YjbF</fullName>
    </recommendedName>
</protein>
<name>A0A0N7M0L3_9RHOB</name>
<dbReference type="EMBL" id="CYSD01000040">
    <property type="protein sequence ID" value="CUH80785.1"/>
    <property type="molecule type" value="Genomic_DNA"/>
</dbReference>
<dbReference type="STRING" id="928856.SAMN04488049_11621"/>
<dbReference type="Pfam" id="PF11102">
    <property type="entry name" value="YjbF"/>
    <property type="match status" value="1"/>
</dbReference>
<reference evidence="1 2" key="1">
    <citation type="submission" date="2015-09" db="EMBL/GenBank/DDBJ databases">
        <authorList>
            <consortium name="Swine Surveillance"/>
        </authorList>
    </citation>
    <scope>NUCLEOTIDE SEQUENCE [LARGE SCALE GENOMIC DNA]</scope>
    <source>
        <strain evidence="1 2">CECT 7557</strain>
    </source>
</reference>
<evidence type="ECO:0000313" key="2">
    <source>
        <dbReference type="Proteomes" id="UP000052022"/>
    </source>
</evidence>
<dbReference type="Gene3D" id="2.40.360.10">
    <property type="entry name" value="YmcC-like"/>
    <property type="match status" value="1"/>
</dbReference>
<evidence type="ECO:0008006" key="3">
    <source>
        <dbReference type="Google" id="ProtNLM"/>
    </source>
</evidence>
<dbReference type="AlphaFoldDB" id="A0A0N7M0L3"/>
<sequence length="259" mass="28128">MRLGRIGMGHIGLAKMARAFGLMAGLGLAACAQGPDRTPLELEVLNAVREGIRKKTPAEPPVLTRALLNTVPVPQLEMIVERVDLRDYLVPQDLGRGTARRSGDGTPGRIEQWRAVDDITFTFRDGMLVASRGVPFDGLLSAAVAADGQGAAGPARGGARVMQYRGGDNEVFTLSLSCHLENLGPVTLEVVEEVYPTTHLRESCEGAGGTITNDYWVDRRDGRLWQSRQWLGPNTGYIRFRLVHLGLGARKNVTLMRGS</sequence>
<accession>A0A0N7M0L3</accession>
<keyword evidence="2" id="KW-1185">Reference proteome</keyword>
<organism evidence="1 2">
    <name type="scientific">Tritonibacter multivorans</name>
    <dbReference type="NCBI Taxonomy" id="928856"/>
    <lineage>
        <taxon>Bacteria</taxon>
        <taxon>Pseudomonadati</taxon>
        <taxon>Pseudomonadota</taxon>
        <taxon>Alphaproteobacteria</taxon>
        <taxon>Rhodobacterales</taxon>
        <taxon>Paracoccaceae</taxon>
        <taxon>Tritonibacter</taxon>
    </lineage>
</organism>
<dbReference type="Proteomes" id="UP000052022">
    <property type="component" value="Unassembled WGS sequence"/>
</dbReference>
<dbReference type="PROSITE" id="PS51257">
    <property type="entry name" value="PROKAR_LIPOPROTEIN"/>
    <property type="match status" value="1"/>
</dbReference>
<dbReference type="SUPFAM" id="SSF159270">
    <property type="entry name" value="YmcC-like"/>
    <property type="match status" value="1"/>
</dbReference>
<dbReference type="InterPro" id="IPR023373">
    <property type="entry name" value="YmcC_sf"/>
</dbReference>
<proteinExistence type="predicted"/>